<comment type="caution">
    <text evidence="1">The sequence shown here is derived from an EMBL/GenBank/DDBJ whole genome shotgun (WGS) entry which is preliminary data.</text>
</comment>
<evidence type="ECO:0008006" key="3">
    <source>
        <dbReference type="Google" id="ProtNLM"/>
    </source>
</evidence>
<organism evidence="1 2">
    <name type="scientific">Pseudomonas syringae</name>
    <dbReference type="NCBI Taxonomy" id="317"/>
    <lineage>
        <taxon>Bacteria</taxon>
        <taxon>Pseudomonadati</taxon>
        <taxon>Pseudomonadota</taxon>
        <taxon>Gammaproteobacteria</taxon>
        <taxon>Pseudomonadales</taxon>
        <taxon>Pseudomonadaceae</taxon>
        <taxon>Pseudomonas</taxon>
    </lineage>
</organism>
<protein>
    <recommendedName>
        <fullName evidence="3">Acyl-CoA dehydrogenase</fullName>
    </recommendedName>
</protein>
<proteinExistence type="predicted"/>
<dbReference type="AlphaFoldDB" id="A0A9Q4A9U7"/>
<name>A0A9Q4A9U7_PSESX</name>
<dbReference type="EMBL" id="WKAE01000577">
    <property type="protein sequence ID" value="MCF5632775.1"/>
    <property type="molecule type" value="Genomic_DNA"/>
</dbReference>
<evidence type="ECO:0000313" key="2">
    <source>
        <dbReference type="Proteomes" id="UP000814010"/>
    </source>
</evidence>
<feature type="non-terminal residue" evidence="1">
    <location>
        <position position="44"/>
    </location>
</feature>
<sequence length="44" mass="5032">MSESLLSSRNLAFELYEVLDAEGLIRRERFAEHSRETFDAALGT</sequence>
<reference evidence="1" key="1">
    <citation type="submission" date="2019-11" db="EMBL/GenBank/DDBJ databases">
        <title>Epiphytic Pseudomonas syringae from cherry orchards.</title>
        <authorList>
            <person name="Hulin M.T."/>
        </authorList>
    </citation>
    <scope>NUCLEOTIDE SEQUENCE</scope>
    <source>
        <strain evidence="1">PA-2-5E</strain>
    </source>
</reference>
<evidence type="ECO:0000313" key="1">
    <source>
        <dbReference type="EMBL" id="MCF5632775.1"/>
    </source>
</evidence>
<gene>
    <name evidence="1" type="ORF">GIV53_26595</name>
</gene>
<dbReference type="RefSeq" id="WP_236454538.1">
    <property type="nucleotide sequence ID" value="NZ_WKAE01000577.1"/>
</dbReference>
<accession>A0A9Q4A9U7</accession>
<dbReference type="Proteomes" id="UP000814010">
    <property type="component" value="Unassembled WGS sequence"/>
</dbReference>